<evidence type="ECO:0000256" key="5">
    <source>
        <dbReference type="SAM" id="MobiDB-lite"/>
    </source>
</evidence>
<dbReference type="SMART" id="SM00220">
    <property type="entry name" value="S_TKc"/>
    <property type="match status" value="2"/>
</dbReference>
<feature type="compositionally biased region" description="Polar residues" evidence="5">
    <location>
        <begin position="473"/>
        <end position="484"/>
    </location>
</feature>
<feature type="domain" description="Protein kinase" evidence="6">
    <location>
        <begin position="11"/>
        <end position="278"/>
    </location>
</feature>
<feature type="binding site" evidence="4">
    <location>
        <position position="652"/>
    </location>
    <ligand>
        <name>ATP</name>
        <dbReference type="ChEBI" id="CHEBI:30616"/>
    </ligand>
</feature>
<accession>A0ABR2HC04</accession>
<feature type="domain" description="Protein kinase" evidence="6">
    <location>
        <begin position="623"/>
        <end position="897"/>
    </location>
</feature>
<dbReference type="EMBL" id="JAPFFF010000036">
    <property type="protein sequence ID" value="KAK8843098.1"/>
    <property type="molecule type" value="Genomic_DNA"/>
</dbReference>
<feature type="compositionally biased region" description="Polar residues" evidence="5">
    <location>
        <begin position="414"/>
        <end position="436"/>
    </location>
</feature>
<dbReference type="SUPFAM" id="SSF56112">
    <property type="entry name" value="Protein kinase-like (PK-like)"/>
    <property type="match status" value="2"/>
</dbReference>
<keyword evidence="1" id="KW-0808">Transferase</keyword>
<dbReference type="PROSITE" id="PS00108">
    <property type="entry name" value="PROTEIN_KINASE_ST"/>
    <property type="match status" value="1"/>
</dbReference>
<dbReference type="Pfam" id="PF00069">
    <property type="entry name" value="Pkinase"/>
    <property type="match status" value="2"/>
</dbReference>
<dbReference type="InterPro" id="IPR001245">
    <property type="entry name" value="Ser-Thr/Tyr_kinase_cat_dom"/>
</dbReference>
<dbReference type="InterPro" id="IPR008271">
    <property type="entry name" value="Ser/Thr_kinase_AS"/>
</dbReference>
<evidence type="ECO:0000256" key="2">
    <source>
        <dbReference type="ARBA" id="ARBA00022741"/>
    </source>
</evidence>
<feature type="compositionally biased region" description="Basic and acidic residues" evidence="5">
    <location>
        <begin position="512"/>
        <end position="615"/>
    </location>
</feature>
<dbReference type="InterPro" id="IPR011009">
    <property type="entry name" value="Kinase-like_dom_sf"/>
</dbReference>
<keyword evidence="8" id="KW-1185">Reference proteome</keyword>
<name>A0ABR2HC04_9EUKA</name>
<dbReference type="Proteomes" id="UP001470230">
    <property type="component" value="Unassembled WGS sequence"/>
</dbReference>
<dbReference type="Gene3D" id="1.10.510.10">
    <property type="entry name" value="Transferase(Phosphotransferase) domain 1"/>
    <property type="match status" value="2"/>
</dbReference>
<feature type="compositionally biased region" description="Low complexity" evidence="5">
    <location>
        <begin position="437"/>
        <end position="450"/>
    </location>
</feature>
<feature type="compositionally biased region" description="Low complexity" evidence="5">
    <location>
        <begin position="498"/>
        <end position="507"/>
    </location>
</feature>
<dbReference type="PRINTS" id="PR00109">
    <property type="entry name" value="TYRKINASE"/>
</dbReference>
<feature type="region of interest" description="Disordered" evidence="5">
    <location>
        <begin position="349"/>
        <end position="382"/>
    </location>
</feature>
<evidence type="ECO:0000313" key="7">
    <source>
        <dbReference type="EMBL" id="KAK8843098.1"/>
    </source>
</evidence>
<feature type="region of interest" description="Disordered" evidence="5">
    <location>
        <begin position="395"/>
        <end position="615"/>
    </location>
</feature>
<evidence type="ECO:0000256" key="1">
    <source>
        <dbReference type="ARBA" id="ARBA00022527"/>
    </source>
</evidence>
<sequence>MLVEPIDITKYNILEKISIYQVSTVYKIKDKITGKNFAAKIYNESSKKSEKENLSFKNELKIMTMMSHPNIIKFIGYSPIDFKKKKKAVIITEFLPDQTLADTIEKESKGLAPSFWDETYKLIIIYGLAKTMAYLHEHGIIYRDLNPSNIYLDEFLGPVISNFELAAEIDSKEPKILFGGTPSYAAPEIFSDLPYTPASDVYAFGMIVFEIISGEKPFKNATLYSFVTSIISGLRPDFPKEIPNVYQILISSCWDQDPESRPTFNEIADVLKNNRGFITDLIDEKKYQEYINNFGSFKHNEQKNETLRRRNTTKEYTKPLEGLEDQKQKVGVQDRVAMYNKIKVMGAPAAPPAPTTVHTTAQVKSNSNEDNKSGLIHSPNIAPGISEKKAIFESRSGDLTNNEPKQEPKFGLRANNNPNSKATANRSAIQSQIVTSNNKIVPNDNNNSNNKSREVPLISSTNDNQKNKEKETPSTSNRNSGNSNKYKESLNQKIAMFNNSPNNSSNNITFNIKKEEPKKSEPKKSEPKKEEPKKSEPKKEEPKKSEPKKEEPKKSEPKKEEPKKEEPKKEEPKKEEQKKEEQKKEEPKKSEPKKEDPKKSEPNKVESKKEGQDENKYLDLNNYEIGMKVGQGGFGKVYCCQNKKTGEKYAAKVSKSLIKEEDKNAMLNIYREVNIMASISHPAVLKFIGYSPVNFNGKKKPVIINEFAPNGSLKDIIFQESKGKKIQGWDATKKLINVYGIAAGMAFLHLNRVIHRDLKPENILLDDYLFPKISDFGLAKQIHENEQSVTMESQAGFKGTLLYMPPELYDDNKAYSEASDVYSFGIILYELYSGLFIFKGNIYILPNQIHEGWRPDIKKQVPEAYKDLIVKCWSQNPSDRLTFQEIVDLLENDSSFLTNDVNKEDFRKYVDFIKHSQSSYDKGKKIIELKGPSFQKVSINQNDESEE</sequence>
<evidence type="ECO:0000256" key="4">
    <source>
        <dbReference type="PROSITE-ProRule" id="PRU10141"/>
    </source>
</evidence>
<dbReference type="InterPro" id="IPR051681">
    <property type="entry name" value="Ser/Thr_Kinases-Pseudokinases"/>
</dbReference>
<dbReference type="InterPro" id="IPR000719">
    <property type="entry name" value="Prot_kinase_dom"/>
</dbReference>
<reference evidence="7 8" key="1">
    <citation type="submission" date="2024-04" db="EMBL/GenBank/DDBJ databases">
        <title>Tritrichomonas musculus Genome.</title>
        <authorList>
            <person name="Alves-Ferreira E."/>
            <person name="Grigg M."/>
            <person name="Lorenzi H."/>
            <person name="Galac M."/>
        </authorList>
    </citation>
    <scope>NUCLEOTIDE SEQUENCE [LARGE SCALE GENOMIC DNA]</scope>
    <source>
        <strain evidence="7 8">EAF2021</strain>
    </source>
</reference>
<keyword evidence="1" id="KW-0418">Kinase</keyword>
<comment type="caution">
    <text evidence="7">The sequence shown here is derived from an EMBL/GenBank/DDBJ whole genome shotgun (WGS) entry which is preliminary data.</text>
</comment>
<protein>
    <recommendedName>
        <fullName evidence="6">Protein kinase domain-containing protein</fullName>
    </recommendedName>
</protein>
<dbReference type="InterPro" id="IPR017441">
    <property type="entry name" value="Protein_kinase_ATP_BS"/>
</dbReference>
<organism evidence="7 8">
    <name type="scientific">Tritrichomonas musculus</name>
    <dbReference type="NCBI Taxonomy" id="1915356"/>
    <lineage>
        <taxon>Eukaryota</taxon>
        <taxon>Metamonada</taxon>
        <taxon>Parabasalia</taxon>
        <taxon>Tritrichomonadida</taxon>
        <taxon>Tritrichomonadidae</taxon>
        <taxon>Tritrichomonas</taxon>
    </lineage>
</organism>
<proteinExistence type="predicted"/>
<dbReference type="PROSITE" id="PS00107">
    <property type="entry name" value="PROTEIN_KINASE_ATP"/>
    <property type="match status" value="1"/>
</dbReference>
<evidence type="ECO:0000313" key="8">
    <source>
        <dbReference type="Proteomes" id="UP001470230"/>
    </source>
</evidence>
<dbReference type="PANTHER" id="PTHR44329">
    <property type="entry name" value="SERINE/THREONINE-PROTEIN KINASE TNNI3K-RELATED"/>
    <property type="match status" value="1"/>
</dbReference>
<dbReference type="PANTHER" id="PTHR44329:SF214">
    <property type="entry name" value="PROTEIN KINASE DOMAIN-CONTAINING PROTEIN"/>
    <property type="match status" value="1"/>
</dbReference>
<gene>
    <name evidence="7" type="ORF">M9Y10_025289</name>
</gene>
<keyword evidence="3 4" id="KW-0067">ATP-binding</keyword>
<keyword evidence="1" id="KW-0723">Serine/threonine-protein kinase</keyword>
<evidence type="ECO:0000259" key="6">
    <source>
        <dbReference type="PROSITE" id="PS50011"/>
    </source>
</evidence>
<evidence type="ECO:0000256" key="3">
    <source>
        <dbReference type="ARBA" id="ARBA00022840"/>
    </source>
</evidence>
<keyword evidence="2 4" id="KW-0547">Nucleotide-binding</keyword>
<dbReference type="PROSITE" id="PS50011">
    <property type="entry name" value="PROTEIN_KINASE_DOM"/>
    <property type="match status" value="2"/>
</dbReference>